<evidence type="ECO:0000313" key="1">
    <source>
        <dbReference type="EMBL" id="MEK8027765.1"/>
    </source>
</evidence>
<gene>
    <name evidence="1" type="ORF">AACH11_17505</name>
</gene>
<organism evidence="1 2">
    <name type="scientific">Pseudaquabacterium rugosum</name>
    <dbReference type="NCBI Taxonomy" id="2984194"/>
    <lineage>
        <taxon>Bacteria</taxon>
        <taxon>Pseudomonadati</taxon>
        <taxon>Pseudomonadota</taxon>
        <taxon>Betaproteobacteria</taxon>
        <taxon>Burkholderiales</taxon>
        <taxon>Sphaerotilaceae</taxon>
        <taxon>Pseudaquabacterium</taxon>
    </lineage>
</organism>
<accession>A0ABU9BFM3</accession>
<dbReference type="Proteomes" id="UP001368500">
    <property type="component" value="Unassembled WGS sequence"/>
</dbReference>
<dbReference type="EMBL" id="JBBUTF010000016">
    <property type="protein sequence ID" value="MEK8027765.1"/>
    <property type="molecule type" value="Genomic_DNA"/>
</dbReference>
<dbReference type="RefSeq" id="WP_341375546.1">
    <property type="nucleotide sequence ID" value="NZ_JBBUTF010000016.1"/>
</dbReference>
<evidence type="ECO:0000313" key="2">
    <source>
        <dbReference type="Proteomes" id="UP001368500"/>
    </source>
</evidence>
<dbReference type="InterPro" id="IPR012902">
    <property type="entry name" value="N_methyl_site"/>
</dbReference>
<dbReference type="NCBIfam" id="TIGR02532">
    <property type="entry name" value="IV_pilin_GFxxxE"/>
    <property type="match status" value="1"/>
</dbReference>
<name>A0ABU9BFM3_9BURK</name>
<dbReference type="Gene3D" id="3.30.700.10">
    <property type="entry name" value="Glycoprotein, Type 4 Pilin"/>
    <property type="match status" value="1"/>
</dbReference>
<comment type="caution">
    <text evidence="1">The sequence shown here is derived from an EMBL/GenBank/DDBJ whole genome shotgun (WGS) entry which is preliminary data.</text>
</comment>
<dbReference type="PANTHER" id="PTHR30093">
    <property type="entry name" value="GENERAL SECRETION PATHWAY PROTEIN G"/>
    <property type="match status" value="1"/>
</dbReference>
<reference evidence="1 2" key="1">
    <citation type="submission" date="2024-04" db="EMBL/GenBank/DDBJ databases">
        <title>Novel species of the genus Ideonella isolated from streams.</title>
        <authorList>
            <person name="Lu H."/>
        </authorList>
    </citation>
    <scope>NUCLEOTIDE SEQUENCE [LARGE SCALE GENOMIC DNA]</scope>
    <source>
        <strain evidence="1 2">BYS139W</strain>
    </source>
</reference>
<dbReference type="InterPro" id="IPR045584">
    <property type="entry name" value="Pilin-like"/>
</dbReference>
<sequence>MMPRRQGFTMIEMIVVIVILGVLAAVAMPRFLDVGTNARSAAMQGVVGAAASAMTVNYAGCSLTGHLTGTQCRQISNCNQIGTLLVGGLPTGYTPTALPIDGSDATVANGDEDDCTITGPDSVTGTFKGIAAGN</sequence>
<proteinExistence type="predicted"/>
<protein>
    <submittedName>
        <fullName evidence="1">Type II secretion system protein</fullName>
    </submittedName>
</protein>
<dbReference type="SUPFAM" id="SSF54523">
    <property type="entry name" value="Pili subunits"/>
    <property type="match status" value="1"/>
</dbReference>
<keyword evidence="2" id="KW-1185">Reference proteome</keyword>
<dbReference type="Pfam" id="PF07963">
    <property type="entry name" value="N_methyl"/>
    <property type="match status" value="1"/>
</dbReference>
<dbReference type="PANTHER" id="PTHR30093:SF7">
    <property type="entry name" value="MSHA MAJOR PILIN SUBUNIT MSHA"/>
    <property type="match status" value="1"/>
</dbReference>